<proteinExistence type="predicted"/>
<dbReference type="InterPro" id="IPR034660">
    <property type="entry name" value="DinB/YfiT-like"/>
</dbReference>
<sequence>MTTPPQPDASRYPVGPLPQLPDSERVPASLERFAASLESSVAEWRGLVGARNATDLARTYREDSWNVRQLAHHVAEAHLHGLSRLKSGLTQENYVIVPFDQNAALTLPDADLPVSAALELLEAINLRWVALLRGVSSTEFTRQIVHPQEGPQDLWQLVNKHDWHLRHHLAQARLALS</sequence>
<gene>
    <name evidence="3" type="ORF">EHF33_01320</name>
</gene>
<evidence type="ECO:0000313" key="3">
    <source>
        <dbReference type="EMBL" id="AZI41564.1"/>
    </source>
</evidence>
<reference evidence="3 4" key="1">
    <citation type="submission" date="2018-11" db="EMBL/GenBank/DDBJ databases">
        <title>Deinococcus shelandsis sp. nov., isolated from South Shetland Islands soil of Antarctica.</title>
        <authorList>
            <person name="Tian J."/>
        </authorList>
    </citation>
    <scope>NUCLEOTIDE SEQUENCE [LARGE SCALE GENOMIC DNA]</scope>
    <source>
        <strain evidence="3 4">S14-83T</strain>
    </source>
</reference>
<organism evidence="3 4">
    <name type="scientific">Deinococcus psychrotolerans</name>
    <dbReference type="NCBI Taxonomy" id="2489213"/>
    <lineage>
        <taxon>Bacteria</taxon>
        <taxon>Thermotogati</taxon>
        <taxon>Deinococcota</taxon>
        <taxon>Deinococci</taxon>
        <taxon>Deinococcales</taxon>
        <taxon>Deinococcaceae</taxon>
        <taxon>Deinococcus</taxon>
    </lineage>
</organism>
<dbReference type="KEGG" id="dph:EHF33_01320"/>
<evidence type="ECO:0000259" key="2">
    <source>
        <dbReference type="Pfam" id="PF12867"/>
    </source>
</evidence>
<protein>
    <recommendedName>
        <fullName evidence="2">DinB-like domain-containing protein</fullName>
    </recommendedName>
</protein>
<name>A0A3G8YG86_9DEIO</name>
<evidence type="ECO:0000256" key="1">
    <source>
        <dbReference type="SAM" id="MobiDB-lite"/>
    </source>
</evidence>
<dbReference type="Gene3D" id="1.20.120.450">
    <property type="entry name" value="dinb family like domain"/>
    <property type="match status" value="1"/>
</dbReference>
<feature type="region of interest" description="Disordered" evidence="1">
    <location>
        <begin position="1"/>
        <end position="23"/>
    </location>
</feature>
<dbReference type="OrthoDB" id="9796039at2"/>
<keyword evidence="4" id="KW-1185">Reference proteome</keyword>
<dbReference type="EMBL" id="CP034183">
    <property type="protein sequence ID" value="AZI41564.1"/>
    <property type="molecule type" value="Genomic_DNA"/>
</dbReference>
<dbReference type="RefSeq" id="WP_124867278.1">
    <property type="nucleotide sequence ID" value="NZ_CP034183.1"/>
</dbReference>
<dbReference type="SUPFAM" id="SSF109854">
    <property type="entry name" value="DinB/YfiT-like putative metalloenzymes"/>
    <property type="match status" value="1"/>
</dbReference>
<dbReference type="Pfam" id="PF12867">
    <property type="entry name" value="DinB_2"/>
    <property type="match status" value="1"/>
</dbReference>
<dbReference type="InterPro" id="IPR024775">
    <property type="entry name" value="DinB-like"/>
</dbReference>
<evidence type="ECO:0000313" key="4">
    <source>
        <dbReference type="Proteomes" id="UP000276417"/>
    </source>
</evidence>
<feature type="domain" description="DinB-like" evidence="2">
    <location>
        <begin position="39"/>
        <end position="172"/>
    </location>
</feature>
<accession>A0A3G8YG86</accession>
<dbReference type="Proteomes" id="UP000276417">
    <property type="component" value="Chromosome 1"/>
</dbReference>
<dbReference type="AlphaFoldDB" id="A0A3G8YG86"/>